<sequence>MADERFRRPADHEKLLQDLSSKDGPFSAMYEAMMFAAALGKQKRKREEFKNTGEPIDLARVERRDFGEALIDMLAVVERPDDATILSDDCIRERIRIFEEYANGGLNYLQGELNASGRRDLTTLVSGLVMEALTATAAEEKKDIVTDLLGEGALDW</sequence>
<comment type="caution">
    <text evidence="1">The sequence shown here is derived from an EMBL/GenBank/DDBJ whole genome shotgun (WGS) entry which is preliminary data.</text>
</comment>
<keyword evidence="2" id="KW-1185">Reference proteome</keyword>
<dbReference type="InterPro" id="IPR023983">
    <property type="entry name" value="DNA_S_mod_dnd_assoc_4"/>
</dbReference>
<dbReference type="EMBL" id="WBOF01000001">
    <property type="protein sequence ID" value="MQS14750.1"/>
    <property type="molecule type" value="Genomic_DNA"/>
</dbReference>
<dbReference type="OrthoDB" id="3687123at2"/>
<dbReference type="NCBIfam" id="TIGR04062">
    <property type="entry name" value="dnd_assoc_4"/>
    <property type="match status" value="1"/>
</dbReference>
<accession>A0A6N7KT94</accession>
<protein>
    <submittedName>
        <fullName evidence="1">DNA phosphorothioation-associated protein 4</fullName>
    </submittedName>
</protein>
<evidence type="ECO:0000313" key="2">
    <source>
        <dbReference type="Proteomes" id="UP000450000"/>
    </source>
</evidence>
<name>A0A6N7KT94_9ACTN</name>
<evidence type="ECO:0000313" key="1">
    <source>
        <dbReference type="EMBL" id="MQS14750.1"/>
    </source>
</evidence>
<proteinExistence type="predicted"/>
<dbReference type="AlphaFoldDB" id="A0A6N7KT94"/>
<organism evidence="1 2">
    <name type="scientific">Streptomyces kaniharaensis</name>
    <dbReference type="NCBI Taxonomy" id="212423"/>
    <lineage>
        <taxon>Bacteria</taxon>
        <taxon>Bacillati</taxon>
        <taxon>Actinomycetota</taxon>
        <taxon>Actinomycetes</taxon>
        <taxon>Kitasatosporales</taxon>
        <taxon>Streptomycetaceae</taxon>
        <taxon>Streptomyces</taxon>
    </lineage>
</organism>
<dbReference type="RefSeq" id="WP_153463794.1">
    <property type="nucleotide sequence ID" value="NZ_WBOF01000001.1"/>
</dbReference>
<dbReference type="Proteomes" id="UP000450000">
    <property type="component" value="Unassembled WGS sequence"/>
</dbReference>
<reference evidence="1 2" key="1">
    <citation type="submission" date="2019-09" db="EMBL/GenBank/DDBJ databases">
        <title>Genome Sequences of Streptomyces kaniharaensis ATCC 21070.</title>
        <authorList>
            <person name="Zhu W."/>
            <person name="De Crecy-Lagard V."/>
            <person name="Richards N.G."/>
        </authorList>
    </citation>
    <scope>NUCLEOTIDE SEQUENCE [LARGE SCALE GENOMIC DNA]</scope>
    <source>
        <strain evidence="1 2">SF-557</strain>
    </source>
</reference>
<gene>
    <name evidence="1" type="ORF">F7Q99_21410</name>
</gene>